<protein>
    <submittedName>
        <fullName evidence="1">SEC-C domain-containing protein</fullName>
    </submittedName>
</protein>
<evidence type="ECO:0000313" key="2">
    <source>
        <dbReference type="Proteomes" id="UP000286434"/>
    </source>
</evidence>
<dbReference type="Proteomes" id="UP000286434">
    <property type="component" value="Unassembled WGS sequence"/>
</dbReference>
<comment type="caution">
    <text evidence="1">The sequence shown here is derived from an EMBL/GenBank/DDBJ whole genome shotgun (WGS) entry which is preliminary data.</text>
</comment>
<accession>A0AAX2A228</accession>
<dbReference type="AlphaFoldDB" id="A0AAX2A228"/>
<gene>
    <name evidence="1" type="ORF">EA138_02995</name>
</gene>
<dbReference type="SUPFAM" id="SSF103642">
    <property type="entry name" value="Sec-C motif"/>
    <property type="match status" value="1"/>
</dbReference>
<reference evidence="1 2" key="1">
    <citation type="submission" date="2019-01" db="EMBL/GenBank/DDBJ databases">
        <title>Anoxybacillus flavithermus in powdered infant formula.</title>
        <authorList>
            <person name="Rhee M.S."/>
            <person name="Choi I.-G."/>
            <person name="Cho T.J."/>
            <person name="Park B."/>
        </authorList>
    </citation>
    <scope>NUCLEOTIDE SEQUENCE [LARGE SCALE GENOMIC DNA]</scope>
    <source>
        <strain evidence="1 2">FHS-PPAM212</strain>
    </source>
</reference>
<proteinExistence type="predicted"/>
<dbReference type="InterPro" id="IPR004027">
    <property type="entry name" value="SEC_C_motif"/>
</dbReference>
<evidence type="ECO:0000313" key="1">
    <source>
        <dbReference type="EMBL" id="RWU15294.1"/>
    </source>
</evidence>
<name>A0AAX2A228_9BACL</name>
<dbReference type="Pfam" id="PF02810">
    <property type="entry name" value="SEC-C"/>
    <property type="match status" value="1"/>
</dbReference>
<dbReference type="EMBL" id="SBBW01000006">
    <property type="protein sequence ID" value="RWU15294.1"/>
    <property type="molecule type" value="Genomic_DNA"/>
</dbReference>
<dbReference type="Gene3D" id="3.10.450.50">
    <property type="match status" value="1"/>
</dbReference>
<organism evidence="1 2">
    <name type="scientific">Anoxybacillus flavithermus</name>
    <dbReference type="NCBI Taxonomy" id="33934"/>
    <lineage>
        <taxon>Bacteria</taxon>
        <taxon>Bacillati</taxon>
        <taxon>Bacillota</taxon>
        <taxon>Bacilli</taxon>
        <taxon>Bacillales</taxon>
        <taxon>Anoxybacillaceae</taxon>
        <taxon>Anoxybacillus</taxon>
    </lineage>
</organism>
<sequence>MGKMSKVARNALCPCGSGKKYKHCCGNNVVSMHELIDQDVIHHMHDLIHYATFEHESFLYRTVQKHMIVEQTDEDTTPVFRFFISMWAMFFKKDAHGMTIFDYYLRTLRKQAIRPTVYSIIQSWRQAFPTFVCIDELRDSYVVVTDLLTGETKHMKLLDMPDEFELEEGQALAGIFVPHGQYIACFGTFFPLPVVLTRPLYVYIQDVWKACGEQYERWIETYPETFQKSLRLTMFDVESLSPKQEQVFILFEQNFPKKDLSILDTARLIWVEYCRLYNPTIRKPEVYAAALHYIMADAILHEWIPQKQLAEQYGISASTLSKRIDTFYDAFEDIAEQIHDQLDDLFTDWDDDDWDEDDWDDDDWDDEDIFEVCEDCDEE</sequence>